<evidence type="ECO:0000313" key="2">
    <source>
        <dbReference type="EMBL" id="UJG42199.1"/>
    </source>
</evidence>
<feature type="transmembrane region" description="Helical" evidence="1">
    <location>
        <begin position="20"/>
        <end position="44"/>
    </location>
</feature>
<keyword evidence="1" id="KW-0472">Membrane</keyword>
<accession>A0A9Y1BPX6</accession>
<reference evidence="2" key="1">
    <citation type="journal article" date="2022" name="Nat. Microbiol.">
        <title>Unique mobile elements and scalable gene flow at the prokaryote-eukaryote boundary revealed by circularized Asgard archaea genomes.</title>
        <authorList>
            <person name="Wu F."/>
            <person name="Speth D.R."/>
            <person name="Philosof A."/>
            <person name="Cremiere A."/>
            <person name="Narayanan A."/>
            <person name="Barco R.A."/>
            <person name="Connon S.A."/>
            <person name="Amend J.P."/>
            <person name="Antoshechkin I.A."/>
            <person name="Orphan V.J."/>
        </authorList>
    </citation>
    <scope>NUCLEOTIDE SEQUENCE</scope>
    <source>
        <strain evidence="2">PR6</strain>
    </source>
</reference>
<keyword evidence="1" id="KW-0812">Transmembrane</keyword>
<dbReference type="Proteomes" id="UP001200513">
    <property type="component" value="Chromosome"/>
</dbReference>
<keyword evidence="1" id="KW-1133">Transmembrane helix</keyword>
<proteinExistence type="predicted"/>
<protein>
    <submittedName>
        <fullName evidence="2">Uncharacterized protein</fullName>
    </submittedName>
</protein>
<organism evidence="2">
    <name type="scientific">Candidatus Heimdallarchaeum endolithica</name>
    <dbReference type="NCBI Taxonomy" id="2876572"/>
    <lineage>
        <taxon>Archaea</taxon>
        <taxon>Promethearchaeati</taxon>
        <taxon>Candidatus Heimdallarchaeota</taxon>
        <taxon>Candidatus Heimdallarchaeia (ex Rinke et al. 2021) (nom. nud.)</taxon>
        <taxon>Candidatus Heimdallarchaeales</taxon>
        <taxon>Candidatus Heimdallarchaeaceae</taxon>
        <taxon>Candidatus Heimdallarchaeum</taxon>
    </lineage>
</organism>
<evidence type="ECO:0000256" key="1">
    <source>
        <dbReference type="SAM" id="Phobius"/>
    </source>
</evidence>
<sequence>MEEKDNNFQTSVEKPKFKNIFLNILLVSTVFNVLFLIFILLAFTESGDVNWYWFSGAILSIIISGCSAILIIKGKLKIIG</sequence>
<feature type="transmembrane region" description="Helical" evidence="1">
    <location>
        <begin position="50"/>
        <end position="72"/>
    </location>
</feature>
<dbReference type="EMBL" id="CP084167">
    <property type="protein sequence ID" value="UJG42199.1"/>
    <property type="molecule type" value="Genomic_DNA"/>
</dbReference>
<dbReference type="AlphaFoldDB" id="A0A9Y1BPX6"/>
<name>A0A9Y1BPX6_9ARCH</name>
<gene>
    <name evidence="2" type="ORF">K9W46_07235</name>
</gene>